<organism evidence="3 4">
    <name type="scientific">Lophium mytilinum</name>
    <dbReference type="NCBI Taxonomy" id="390894"/>
    <lineage>
        <taxon>Eukaryota</taxon>
        <taxon>Fungi</taxon>
        <taxon>Dikarya</taxon>
        <taxon>Ascomycota</taxon>
        <taxon>Pezizomycotina</taxon>
        <taxon>Dothideomycetes</taxon>
        <taxon>Pleosporomycetidae</taxon>
        <taxon>Mytilinidiales</taxon>
        <taxon>Mytilinidiaceae</taxon>
        <taxon>Lophium</taxon>
    </lineage>
</organism>
<keyword evidence="4" id="KW-1185">Reference proteome</keyword>
<dbReference type="CDD" id="cd00067">
    <property type="entry name" value="GAL4"/>
    <property type="match status" value="1"/>
</dbReference>
<dbReference type="PROSITE" id="PS50048">
    <property type="entry name" value="ZN2_CY6_FUNGAL_2"/>
    <property type="match status" value="1"/>
</dbReference>
<evidence type="ECO:0000313" key="3">
    <source>
        <dbReference type="EMBL" id="KAF2502819.1"/>
    </source>
</evidence>
<dbReference type="PANTHER" id="PTHR47784">
    <property type="entry name" value="STEROL UPTAKE CONTROL PROTEIN 2"/>
    <property type="match status" value="1"/>
</dbReference>
<dbReference type="Pfam" id="PF00172">
    <property type="entry name" value="Zn_clus"/>
    <property type="match status" value="1"/>
</dbReference>
<feature type="domain" description="Zn(2)-C6 fungal-type" evidence="2">
    <location>
        <begin position="22"/>
        <end position="52"/>
    </location>
</feature>
<dbReference type="InterPro" id="IPR036864">
    <property type="entry name" value="Zn2-C6_fun-type_DNA-bd_sf"/>
</dbReference>
<sequence>MESTLTVSGKRKRRSYNKSRFGCRNCKLRRVKCDEAKPQCQRCKDYGVLCNFAAGASDLQISVARLQCRRSERVNQLAFDSALPPPISLPIVCSDGIASFEMHAQCIARLERFRMRTLDSFSTEMMKLWQHRIPYIAFRNPYLMHTMLAVSAAHERYQDIPTTTYRTRAETHHAFQSVLLFNQKLSQPIDMPDRDPLWATAALLGIMAIASFDATTPEEAWPLRPSNPSDLEWFRLSDGKWTIWNLTNPLRPGSIFRAMAHEYAQFHFELPPAGAESIPPALAEVCNVSTSSNEENNPYFVAAHVLARLQRLSDSDSADIRMVIFMCQSQQSFQNLLREKDPVALLLLSLWYVRAGKVLWWIEQRSRVENQAIRLYLERFHRDKVKIHQLLPELPDLVT</sequence>
<dbReference type="PROSITE" id="PS00463">
    <property type="entry name" value="ZN2_CY6_FUNGAL_1"/>
    <property type="match status" value="1"/>
</dbReference>
<keyword evidence="1" id="KW-0539">Nucleus</keyword>
<reference evidence="3" key="1">
    <citation type="journal article" date="2020" name="Stud. Mycol.">
        <title>101 Dothideomycetes genomes: a test case for predicting lifestyles and emergence of pathogens.</title>
        <authorList>
            <person name="Haridas S."/>
            <person name="Albert R."/>
            <person name="Binder M."/>
            <person name="Bloem J."/>
            <person name="Labutti K."/>
            <person name="Salamov A."/>
            <person name="Andreopoulos B."/>
            <person name="Baker S."/>
            <person name="Barry K."/>
            <person name="Bills G."/>
            <person name="Bluhm B."/>
            <person name="Cannon C."/>
            <person name="Castanera R."/>
            <person name="Culley D."/>
            <person name="Daum C."/>
            <person name="Ezra D."/>
            <person name="Gonzalez J."/>
            <person name="Henrissat B."/>
            <person name="Kuo A."/>
            <person name="Liang C."/>
            <person name="Lipzen A."/>
            <person name="Lutzoni F."/>
            <person name="Magnuson J."/>
            <person name="Mondo S."/>
            <person name="Nolan M."/>
            <person name="Ohm R."/>
            <person name="Pangilinan J."/>
            <person name="Park H.-J."/>
            <person name="Ramirez L."/>
            <person name="Alfaro M."/>
            <person name="Sun H."/>
            <person name="Tritt A."/>
            <person name="Yoshinaga Y."/>
            <person name="Zwiers L.-H."/>
            <person name="Turgeon B."/>
            <person name="Goodwin S."/>
            <person name="Spatafora J."/>
            <person name="Crous P."/>
            <person name="Grigoriev I."/>
        </authorList>
    </citation>
    <scope>NUCLEOTIDE SEQUENCE</scope>
    <source>
        <strain evidence="3">CBS 269.34</strain>
    </source>
</reference>
<dbReference type="SMART" id="SM00066">
    <property type="entry name" value="GAL4"/>
    <property type="match status" value="1"/>
</dbReference>
<evidence type="ECO:0000259" key="2">
    <source>
        <dbReference type="PROSITE" id="PS50048"/>
    </source>
</evidence>
<dbReference type="GO" id="GO:0008270">
    <property type="term" value="F:zinc ion binding"/>
    <property type="evidence" value="ECO:0007669"/>
    <property type="project" value="InterPro"/>
</dbReference>
<dbReference type="InterPro" id="IPR053157">
    <property type="entry name" value="Sterol_Uptake_Regulator"/>
</dbReference>
<name>A0A6A6RDQ5_9PEZI</name>
<proteinExistence type="predicted"/>
<dbReference type="SUPFAM" id="SSF57701">
    <property type="entry name" value="Zn2/Cys6 DNA-binding domain"/>
    <property type="match status" value="1"/>
</dbReference>
<dbReference type="InterPro" id="IPR001138">
    <property type="entry name" value="Zn2Cys6_DnaBD"/>
</dbReference>
<accession>A0A6A6RDQ5</accession>
<dbReference type="AlphaFoldDB" id="A0A6A6RDQ5"/>
<dbReference type="GO" id="GO:0001228">
    <property type="term" value="F:DNA-binding transcription activator activity, RNA polymerase II-specific"/>
    <property type="evidence" value="ECO:0007669"/>
    <property type="project" value="TreeGrafter"/>
</dbReference>
<evidence type="ECO:0000313" key="4">
    <source>
        <dbReference type="Proteomes" id="UP000799750"/>
    </source>
</evidence>
<evidence type="ECO:0000256" key="1">
    <source>
        <dbReference type="ARBA" id="ARBA00023242"/>
    </source>
</evidence>
<gene>
    <name evidence="3" type="ORF">BU16DRAFT_498661</name>
</gene>
<dbReference type="EMBL" id="MU004181">
    <property type="protein sequence ID" value="KAF2502819.1"/>
    <property type="molecule type" value="Genomic_DNA"/>
</dbReference>
<protein>
    <recommendedName>
        <fullName evidence="2">Zn(2)-C6 fungal-type domain-containing protein</fullName>
    </recommendedName>
</protein>
<dbReference type="OrthoDB" id="416217at2759"/>
<dbReference type="Proteomes" id="UP000799750">
    <property type="component" value="Unassembled WGS sequence"/>
</dbReference>
<dbReference type="Gene3D" id="4.10.240.10">
    <property type="entry name" value="Zn(2)-C6 fungal-type DNA-binding domain"/>
    <property type="match status" value="1"/>
</dbReference>
<dbReference type="PANTHER" id="PTHR47784:SF9">
    <property type="entry name" value="ZN(II)2CYS6 TRANSCRIPTION FACTOR (EUROFUNG)"/>
    <property type="match status" value="1"/>
</dbReference>